<dbReference type="Pfam" id="PF11107">
    <property type="entry name" value="FANCF"/>
    <property type="match status" value="1"/>
</dbReference>
<accession>A0A7L2QA04</accession>
<comment type="subcellular location">
    <subcellularLocation>
        <location evidence="1">Nucleus</location>
    </subcellularLocation>
</comment>
<evidence type="ECO:0000256" key="7">
    <source>
        <dbReference type="SAM" id="MobiDB-lite"/>
    </source>
</evidence>
<sequence>SANRVTNAILGLGSAPAPPGPHSNLQPQACPMEVVLGQVEQLPALLAVSRSALVRDWDSLTLDRALEWARYFQHLYNRFRARPQLREALGRRLRRSQPYPLLGFPALGRCPQLLGLALLENRALPPAACRRLLRSLLQPPGAGTGSDPRGLELLARRKAAACLLALPHRPPRGAPGPEPQLQAEAQLLLRRLREEGQGVGEAAGQLRWLCGVLEQLPQSRAFGVVAAALALLKQGRGAQQAGDRDRDGSSSQDGRQASAAGDGCTAGVLLSWLLGNQERFSAFCLCLPCSHLAFLAGYYSQLSRSYLDLLTSWGSLLVYDPLQGRWVKSCLDKAELSWEELRERFISLCQGSALLKEQTQAALELLRTQDGDFKVCGLSVWTDLLMEV</sequence>
<dbReference type="Gene3D" id="1.25.40.490">
    <property type="match status" value="1"/>
</dbReference>
<organism evidence="8 9">
    <name type="scientific">Hypocryptadius cinnamomeus</name>
    <dbReference type="NCBI Taxonomy" id="589841"/>
    <lineage>
        <taxon>Eukaryota</taxon>
        <taxon>Metazoa</taxon>
        <taxon>Chordata</taxon>
        <taxon>Craniata</taxon>
        <taxon>Vertebrata</taxon>
        <taxon>Euteleostomi</taxon>
        <taxon>Archelosauria</taxon>
        <taxon>Archosauria</taxon>
        <taxon>Dinosauria</taxon>
        <taxon>Saurischia</taxon>
        <taxon>Theropoda</taxon>
        <taxon>Coelurosauria</taxon>
        <taxon>Aves</taxon>
        <taxon>Neognathae</taxon>
        <taxon>Neoaves</taxon>
        <taxon>Telluraves</taxon>
        <taxon>Australaves</taxon>
        <taxon>Passeriformes</taxon>
        <taxon>Sylvioidea</taxon>
        <taxon>Zosteropidae</taxon>
        <taxon>Hypocryptadius</taxon>
    </lineage>
</organism>
<gene>
    <name evidence="8" type="primary">Fancf</name>
    <name evidence="8" type="ORF">HYPCIN_R08554</name>
</gene>
<name>A0A7L2QA04_9PASS</name>
<evidence type="ECO:0000256" key="5">
    <source>
        <dbReference type="ARBA" id="ARBA00059878"/>
    </source>
</evidence>
<evidence type="ECO:0000256" key="2">
    <source>
        <dbReference type="ARBA" id="ARBA00022763"/>
    </source>
</evidence>
<keyword evidence="3" id="KW-0234">DNA repair</keyword>
<keyword evidence="2" id="KW-0227">DNA damage</keyword>
<dbReference type="Proteomes" id="UP000574191">
    <property type="component" value="Unassembled WGS sequence"/>
</dbReference>
<proteinExistence type="predicted"/>
<evidence type="ECO:0000256" key="1">
    <source>
        <dbReference type="ARBA" id="ARBA00004123"/>
    </source>
</evidence>
<evidence type="ECO:0000313" key="8">
    <source>
        <dbReference type="EMBL" id="NXR93658.1"/>
    </source>
</evidence>
<dbReference type="InterPro" id="IPR038505">
    <property type="entry name" value="FANCF_C_sf"/>
</dbReference>
<dbReference type="EMBL" id="VYZP01059650">
    <property type="protein sequence ID" value="NXR93658.1"/>
    <property type="molecule type" value="Genomic_DNA"/>
</dbReference>
<protein>
    <recommendedName>
        <fullName evidence="6">Fanconi anemia group F protein</fullName>
    </recommendedName>
</protein>
<evidence type="ECO:0000256" key="3">
    <source>
        <dbReference type="ARBA" id="ARBA00023204"/>
    </source>
</evidence>
<keyword evidence="9" id="KW-1185">Reference proteome</keyword>
<dbReference type="InterPro" id="IPR035428">
    <property type="entry name" value="FANCF"/>
</dbReference>
<feature type="non-terminal residue" evidence="8">
    <location>
        <position position="388"/>
    </location>
</feature>
<dbReference type="AlphaFoldDB" id="A0A7L2QA04"/>
<dbReference type="PANTHER" id="PTHR14449">
    <property type="entry name" value="FANCONI ANEMIA GROUP F PROTEIN FANCF"/>
    <property type="match status" value="1"/>
</dbReference>
<dbReference type="PANTHER" id="PTHR14449:SF2">
    <property type="entry name" value="FANCONI ANEMIA GROUP F PROTEIN"/>
    <property type="match status" value="1"/>
</dbReference>
<dbReference type="FunFam" id="1.25.40.490:FF:000001">
    <property type="entry name" value="Fanconi anemia, complementation group F"/>
    <property type="match status" value="1"/>
</dbReference>
<comment type="function">
    <text evidence="5">DNA repair protein that may operate in a postreplication repair or a cell cycle checkpoint function. May be implicated in interstrand DNA cross-link repair and in the maintenance of normal chromosome stability.</text>
</comment>
<evidence type="ECO:0000256" key="6">
    <source>
        <dbReference type="ARBA" id="ARBA00070110"/>
    </source>
</evidence>
<evidence type="ECO:0000256" key="4">
    <source>
        <dbReference type="ARBA" id="ARBA00023242"/>
    </source>
</evidence>
<dbReference type="GO" id="GO:0036297">
    <property type="term" value="P:interstrand cross-link repair"/>
    <property type="evidence" value="ECO:0007669"/>
    <property type="project" value="InterPro"/>
</dbReference>
<keyword evidence="4" id="KW-0539">Nucleus</keyword>
<comment type="caution">
    <text evidence="8">The sequence shown here is derived from an EMBL/GenBank/DDBJ whole genome shotgun (WGS) entry which is preliminary data.</text>
</comment>
<reference evidence="8 9" key="1">
    <citation type="submission" date="2019-09" db="EMBL/GenBank/DDBJ databases">
        <title>Bird 10,000 Genomes (B10K) Project - Family phase.</title>
        <authorList>
            <person name="Zhang G."/>
        </authorList>
    </citation>
    <scope>NUCLEOTIDE SEQUENCE [LARGE SCALE GENOMIC DNA]</scope>
    <source>
        <strain evidence="8">B10K-DU-002-83</strain>
    </source>
</reference>
<feature type="region of interest" description="Disordered" evidence="7">
    <location>
        <begin position="238"/>
        <end position="261"/>
    </location>
</feature>
<evidence type="ECO:0000313" key="9">
    <source>
        <dbReference type="Proteomes" id="UP000574191"/>
    </source>
</evidence>
<feature type="non-terminal residue" evidence="8">
    <location>
        <position position="1"/>
    </location>
</feature>
<dbReference type="GO" id="GO:0043240">
    <property type="term" value="C:Fanconi anaemia nuclear complex"/>
    <property type="evidence" value="ECO:0007669"/>
    <property type="project" value="InterPro"/>
</dbReference>
<dbReference type="OrthoDB" id="6429998at2759"/>